<comment type="caution">
    <text evidence="3">The sequence shown here is derived from an EMBL/GenBank/DDBJ whole genome shotgun (WGS) entry which is preliminary data.</text>
</comment>
<dbReference type="InterPro" id="IPR001789">
    <property type="entry name" value="Sig_transdc_resp-reg_receiver"/>
</dbReference>
<dbReference type="RefSeq" id="WP_155611212.1">
    <property type="nucleotide sequence ID" value="NZ_WNZW01000003.1"/>
</dbReference>
<accession>A0A7X2Z1F2</accession>
<dbReference type="OrthoDB" id="9802383at2"/>
<feature type="modified residue" description="4-aspartylphosphate" evidence="1">
    <location>
        <position position="73"/>
    </location>
</feature>
<dbReference type="Pfam" id="PF00072">
    <property type="entry name" value="Response_reg"/>
    <property type="match status" value="1"/>
</dbReference>
<reference evidence="3 4" key="1">
    <citation type="submission" date="2019-11" db="EMBL/GenBank/DDBJ databases">
        <title>Draft genome sequences of five Paenibacillus species of dairy origin.</title>
        <authorList>
            <person name="Olajide A.M."/>
            <person name="Chen S."/>
            <person name="Lapointe G."/>
        </authorList>
    </citation>
    <scope>NUCLEOTIDE SEQUENCE [LARGE SCALE GENOMIC DNA]</scope>
    <source>
        <strain evidence="3 4">12CR55</strain>
    </source>
</reference>
<evidence type="ECO:0000259" key="2">
    <source>
        <dbReference type="PROSITE" id="PS50110"/>
    </source>
</evidence>
<dbReference type="PROSITE" id="PS50110">
    <property type="entry name" value="RESPONSE_REGULATORY"/>
    <property type="match status" value="1"/>
</dbReference>
<dbReference type="Proteomes" id="UP000447876">
    <property type="component" value="Unassembled WGS sequence"/>
</dbReference>
<dbReference type="SMART" id="SM00448">
    <property type="entry name" value="REC"/>
    <property type="match status" value="1"/>
</dbReference>
<dbReference type="Gene3D" id="3.40.50.2300">
    <property type="match status" value="1"/>
</dbReference>
<proteinExistence type="predicted"/>
<name>A0A7X2Z1F2_9BACL</name>
<dbReference type="SUPFAM" id="SSF52172">
    <property type="entry name" value="CheY-like"/>
    <property type="match status" value="1"/>
</dbReference>
<protein>
    <submittedName>
        <fullName evidence="3">Response regulator</fullName>
    </submittedName>
</protein>
<feature type="domain" description="Response regulatory" evidence="2">
    <location>
        <begin position="17"/>
        <end position="138"/>
    </location>
</feature>
<dbReference type="GO" id="GO:0000160">
    <property type="term" value="P:phosphorelay signal transduction system"/>
    <property type="evidence" value="ECO:0007669"/>
    <property type="project" value="InterPro"/>
</dbReference>
<keyword evidence="1" id="KW-0597">Phosphoprotein</keyword>
<dbReference type="EMBL" id="WNZW01000003">
    <property type="protein sequence ID" value="MUG45826.1"/>
    <property type="molecule type" value="Genomic_DNA"/>
</dbReference>
<sequence length="138" mass="15866">MYNILQVIFERNDCVIHIAVCDDDLRTTEFVEALILDTLNNFPEKIEISIFYSGKSFTKAIQNACPFDIIFMDIEMEGIDGIQAGHILRADDNNDLVQLIYISSHEEYHIQLFDVQPSGFIKKPIESLAFKNKLETAY</sequence>
<evidence type="ECO:0000313" key="4">
    <source>
        <dbReference type="Proteomes" id="UP000447876"/>
    </source>
</evidence>
<dbReference type="InterPro" id="IPR011006">
    <property type="entry name" value="CheY-like_superfamily"/>
</dbReference>
<gene>
    <name evidence="3" type="ORF">GNP95_12575</name>
</gene>
<organism evidence="3 4">
    <name type="scientific">Paenibacillus woosongensis</name>
    <dbReference type="NCBI Taxonomy" id="307580"/>
    <lineage>
        <taxon>Bacteria</taxon>
        <taxon>Bacillati</taxon>
        <taxon>Bacillota</taxon>
        <taxon>Bacilli</taxon>
        <taxon>Bacillales</taxon>
        <taxon>Paenibacillaceae</taxon>
        <taxon>Paenibacillus</taxon>
    </lineage>
</organism>
<evidence type="ECO:0000256" key="1">
    <source>
        <dbReference type="PROSITE-ProRule" id="PRU00169"/>
    </source>
</evidence>
<evidence type="ECO:0000313" key="3">
    <source>
        <dbReference type="EMBL" id="MUG45826.1"/>
    </source>
</evidence>
<dbReference type="AlphaFoldDB" id="A0A7X2Z1F2"/>